<dbReference type="Proteomes" id="UP000012174">
    <property type="component" value="Unassembled WGS sequence"/>
</dbReference>
<dbReference type="STRING" id="1287681.M7SP53"/>
<evidence type="ECO:0008006" key="4">
    <source>
        <dbReference type="Google" id="ProtNLM"/>
    </source>
</evidence>
<evidence type="ECO:0000313" key="3">
    <source>
        <dbReference type="Proteomes" id="UP000012174"/>
    </source>
</evidence>
<dbReference type="HOGENOM" id="CLU_022619_1_0_1"/>
<dbReference type="InterPro" id="IPR025332">
    <property type="entry name" value="DUF4238"/>
</dbReference>
<feature type="region of interest" description="Disordered" evidence="1">
    <location>
        <begin position="29"/>
        <end position="53"/>
    </location>
</feature>
<dbReference type="EMBL" id="KB706733">
    <property type="protein sequence ID" value="EMR65997.1"/>
    <property type="molecule type" value="Genomic_DNA"/>
</dbReference>
<dbReference type="eggNOG" id="ENOG502S5TP">
    <property type="taxonomic scope" value="Eukaryota"/>
</dbReference>
<dbReference type="AlphaFoldDB" id="M7SP53"/>
<gene>
    <name evidence="2" type="ORF">UCREL1_7013</name>
</gene>
<dbReference type="OMA" id="ARTLEWY"/>
<evidence type="ECO:0000313" key="2">
    <source>
        <dbReference type="EMBL" id="EMR65997.1"/>
    </source>
</evidence>
<dbReference type="Pfam" id="PF14022">
    <property type="entry name" value="DUF4238"/>
    <property type="match status" value="1"/>
</dbReference>
<dbReference type="OrthoDB" id="5340163at2759"/>
<sequence length="583" mass="67943">MASSSSSTSPRPEYQHFVPQFLLRNFAHPYKPLKNGPQRRRQPKQKGARTYPGDPVVNNVNLLAEPLAIEETLVKRILGINDMYQDTSQPTAKQQRHIESLFGKLESEASPIFRKIVKSFEKGDPGVWITRVERDRIRKFLFLLKYRGSTFHRRFYHVNASDYDCNDQVFLHKYMREKGFERPVDVWFNNIKVIAELDMDVEDKWISHLFDNIYPRDAAWFLSHVQMMYMAICSPSDPSAEFILTDNSYNVWEGVNSFVPDPKTGGAKSSHWVNFHEFAPISPKLTIVLRNFIMPVSEEDSHEDIKEQRALWRNAAVDSYFGPGVESALKDLPIQKPRNNYSEIVNGRVRLIKDDWRKNRGDKFCFRFFRIGMEHVNKINDYMLDNARFCTTIIFGSKDNFVRSLEWYMTEPCLDGKVIVGEDADQRLKLIKNLAVLMKSLGSTAEPIWNESPQTVLSEFEKMQLMNEGLEVLCEEMTEKLKDNLGRAGFLVMEANKFIFRPGIPGIENLAREQERLIVERQFHRADAFDSPFYDDEDKIELLTRIKVRPKFKQAIGSKLETRLLKKMEAVFFDFTYPTPPVR</sequence>
<proteinExistence type="predicted"/>
<protein>
    <recommendedName>
        <fullName evidence="4">DUF4238 domain-containing protein</fullName>
    </recommendedName>
</protein>
<reference evidence="3" key="1">
    <citation type="journal article" date="2013" name="Genome Announc.">
        <title>Draft genome sequence of the grapevine dieback fungus Eutypa lata UCR-EL1.</title>
        <authorList>
            <person name="Blanco-Ulate B."/>
            <person name="Rolshausen P.E."/>
            <person name="Cantu D."/>
        </authorList>
    </citation>
    <scope>NUCLEOTIDE SEQUENCE [LARGE SCALE GENOMIC DNA]</scope>
    <source>
        <strain evidence="3">UCR-EL1</strain>
    </source>
</reference>
<dbReference type="KEGG" id="ela:UCREL1_7013"/>
<feature type="compositionally biased region" description="Basic residues" evidence="1">
    <location>
        <begin position="37"/>
        <end position="47"/>
    </location>
</feature>
<organism evidence="2 3">
    <name type="scientific">Eutypa lata (strain UCR-EL1)</name>
    <name type="common">Grapevine dieback disease fungus</name>
    <name type="synonym">Eutypa armeniacae</name>
    <dbReference type="NCBI Taxonomy" id="1287681"/>
    <lineage>
        <taxon>Eukaryota</taxon>
        <taxon>Fungi</taxon>
        <taxon>Dikarya</taxon>
        <taxon>Ascomycota</taxon>
        <taxon>Pezizomycotina</taxon>
        <taxon>Sordariomycetes</taxon>
        <taxon>Xylariomycetidae</taxon>
        <taxon>Xylariales</taxon>
        <taxon>Diatrypaceae</taxon>
        <taxon>Eutypa</taxon>
    </lineage>
</organism>
<accession>M7SP53</accession>
<name>M7SP53_EUTLA</name>
<evidence type="ECO:0000256" key="1">
    <source>
        <dbReference type="SAM" id="MobiDB-lite"/>
    </source>
</evidence>
<keyword evidence="3" id="KW-1185">Reference proteome</keyword>